<dbReference type="InterPro" id="IPR034686">
    <property type="entry name" value="Terpene_cyclase-like_2"/>
</dbReference>
<dbReference type="Proteomes" id="UP000467700">
    <property type="component" value="Unassembled WGS sequence"/>
</dbReference>
<comment type="cofactor">
    <cofactor evidence="1 6">
        <name>Mg(2+)</name>
        <dbReference type="ChEBI" id="CHEBI:18420"/>
    </cofactor>
</comment>
<evidence type="ECO:0000256" key="6">
    <source>
        <dbReference type="RuleBase" id="RU366034"/>
    </source>
</evidence>
<keyword evidence="8" id="KW-1185">Reference proteome</keyword>
<dbReference type="SMR" id="A0A8S0X1F8"/>
<keyword evidence="3 6" id="KW-0479">Metal-binding</keyword>
<dbReference type="SUPFAM" id="SSF48576">
    <property type="entry name" value="Terpenoid synthases"/>
    <property type="match status" value="1"/>
</dbReference>
<comment type="caution">
    <text evidence="7">The sequence shown here is derived from an EMBL/GenBank/DDBJ whole genome shotgun (WGS) entry which is preliminary data.</text>
</comment>
<organism evidence="7 8">
    <name type="scientific">Cyclocybe aegerita</name>
    <name type="common">Black poplar mushroom</name>
    <name type="synonym">Agrocybe aegerita</name>
    <dbReference type="NCBI Taxonomy" id="1973307"/>
    <lineage>
        <taxon>Eukaryota</taxon>
        <taxon>Fungi</taxon>
        <taxon>Dikarya</taxon>
        <taxon>Basidiomycota</taxon>
        <taxon>Agaricomycotina</taxon>
        <taxon>Agaricomycetes</taxon>
        <taxon>Agaricomycetidae</taxon>
        <taxon>Agaricales</taxon>
        <taxon>Agaricineae</taxon>
        <taxon>Bolbitiaceae</taxon>
        <taxon>Cyclocybe</taxon>
    </lineage>
</organism>
<evidence type="ECO:0000256" key="2">
    <source>
        <dbReference type="ARBA" id="ARBA00006333"/>
    </source>
</evidence>
<evidence type="ECO:0000256" key="3">
    <source>
        <dbReference type="ARBA" id="ARBA00022723"/>
    </source>
</evidence>
<keyword evidence="4 6" id="KW-0460">Magnesium</keyword>
<gene>
    <name evidence="7" type="ORF">AAE3_LOCUS13278</name>
</gene>
<dbReference type="SFLD" id="SFLDS00005">
    <property type="entry name" value="Isoprenoid_Synthase_Type_I"/>
    <property type="match status" value="1"/>
</dbReference>
<dbReference type="PANTHER" id="PTHR35201">
    <property type="entry name" value="TERPENE SYNTHASE"/>
    <property type="match status" value="1"/>
</dbReference>
<sequence>MNASPFLNESSPTRPTSFVLPDLVSHCKFPLSYHPNGDEIAQESVDWLDSSCPDLTAKQRRALRVLQSGELTAYCYNQATSPERLRVVSDFLTYLFHLDNISDGMMTRETDVLADVVMNAFWFTDKYMPTRGPGKEQLDEELNPGKLARDFWSRAIADCGVGVQARFKETMGLFFEAVNIQARMRDEDTIPDLESYIDVRRDTSGCKPSWVLIEYALGIDLPDHVVDHPIMQALNQGTNDLVTWSNDIFSYNVEQSRGDTHNMIVILMEYHGHTLQSAVDYVGELCAQTIDTFCENKERLPSWGPEIDDMVARYVKGLQDWIVGSLHWSFQTQRYFGKDGLDIKKHRFVKLLPLEAAK</sequence>
<evidence type="ECO:0000313" key="8">
    <source>
        <dbReference type="Proteomes" id="UP000467700"/>
    </source>
</evidence>
<dbReference type="SFLD" id="SFLDG01020">
    <property type="entry name" value="Terpene_Cyclase_Like_2"/>
    <property type="match status" value="1"/>
</dbReference>
<keyword evidence="5 6" id="KW-0456">Lyase</keyword>
<dbReference type="OrthoDB" id="2861623at2759"/>
<evidence type="ECO:0000313" key="7">
    <source>
        <dbReference type="EMBL" id="CAA7270946.1"/>
    </source>
</evidence>
<dbReference type="EC" id="4.2.3.-" evidence="6"/>
<reference evidence="7 8" key="1">
    <citation type="submission" date="2020-01" db="EMBL/GenBank/DDBJ databases">
        <authorList>
            <person name="Gupta K D."/>
        </authorList>
    </citation>
    <scope>NUCLEOTIDE SEQUENCE [LARGE SCALE GENOMIC DNA]</scope>
</reference>
<dbReference type="GO" id="GO:0046872">
    <property type="term" value="F:metal ion binding"/>
    <property type="evidence" value="ECO:0007669"/>
    <property type="project" value="UniProtKB-KW"/>
</dbReference>
<dbReference type="PANTHER" id="PTHR35201:SF4">
    <property type="entry name" value="BETA-PINACENE SYNTHASE-RELATED"/>
    <property type="match status" value="1"/>
</dbReference>
<protein>
    <recommendedName>
        <fullName evidence="6">Terpene synthase</fullName>
        <ecNumber evidence="6">4.2.3.-</ecNumber>
    </recommendedName>
</protein>
<evidence type="ECO:0000256" key="4">
    <source>
        <dbReference type="ARBA" id="ARBA00022842"/>
    </source>
</evidence>
<dbReference type="InterPro" id="IPR008949">
    <property type="entry name" value="Isoprenoid_synthase_dom_sf"/>
</dbReference>
<dbReference type="GO" id="GO:0008299">
    <property type="term" value="P:isoprenoid biosynthetic process"/>
    <property type="evidence" value="ECO:0007669"/>
    <property type="project" value="UniProtKB-ARBA"/>
</dbReference>
<dbReference type="AlphaFoldDB" id="A0A8S0X1F8"/>
<dbReference type="Gene3D" id="1.10.600.10">
    <property type="entry name" value="Farnesyl Diphosphate Synthase"/>
    <property type="match status" value="1"/>
</dbReference>
<dbReference type="EMBL" id="CACVBS010000101">
    <property type="protein sequence ID" value="CAA7270946.1"/>
    <property type="molecule type" value="Genomic_DNA"/>
</dbReference>
<evidence type="ECO:0000256" key="1">
    <source>
        <dbReference type="ARBA" id="ARBA00001946"/>
    </source>
</evidence>
<evidence type="ECO:0000256" key="5">
    <source>
        <dbReference type="ARBA" id="ARBA00023239"/>
    </source>
</evidence>
<name>A0A8S0X1F8_CYCAE</name>
<proteinExistence type="inferred from homology"/>
<dbReference type="Pfam" id="PF19086">
    <property type="entry name" value="Terpene_syn_C_2"/>
    <property type="match status" value="1"/>
</dbReference>
<accession>A0A8S0X1F8</accession>
<dbReference type="GO" id="GO:0010333">
    <property type="term" value="F:terpene synthase activity"/>
    <property type="evidence" value="ECO:0007669"/>
    <property type="project" value="InterPro"/>
</dbReference>
<comment type="similarity">
    <text evidence="2 6">Belongs to the terpene synthase family.</text>
</comment>